<keyword evidence="1" id="KW-0614">Plasmid</keyword>
<dbReference type="AlphaFoldDB" id="A0A0S2TIJ1"/>
<dbReference type="KEGG" id="tee:Tel_17090"/>
<dbReference type="Proteomes" id="UP000055136">
    <property type="component" value="Plasmid unnamed"/>
</dbReference>
<proteinExistence type="predicted"/>
<gene>
    <name evidence="1" type="ORF">Tel_17090</name>
</gene>
<geneLocation type="plasmid" evidence="1 2">
    <name>unnamed</name>
</geneLocation>
<dbReference type="EMBL" id="CP013100">
    <property type="protein sequence ID" value="ALP54970.1"/>
    <property type="molecule type" value="Genomic_DNA"/>
</dbReference>
<organism evidence="1 2">
    <name type="scientific">Candidatus Tenderia electrophaga</name>
    <dbReference type="NCBI Taxonomy" id="1748243"/>
    <lineage>
        <taxon>Bacteria</taxon>
        <taxon>Pseudomonadati</taxon>
        <taxon>Pseudomonadota</taxon>
        <taxon>Gammaproteobacteria</taxon>
        <taxon>Candidatus Tenderiales</taxon>
        <taxon>Candidatus Tenderiaceae</taxon>
        <taxon>Candidatus Tenderia</taxon>
    </lineage>
</organism>
<accession>A0A0S2TIJ1</accession>
<protein>
    <submittedName>
        <fullName evidence="1">Uncharacterized protein</fullName>
    </submittedName>
</protein>
<sequence length="100" mass="11416">MSINIVKKGTWLYDGTAVNPVDIIALDFDWWYEMVKEEDGLEEGEQPIPLGDDGYIYYVRFQRAGEREHSTWVDSGGERSLSEAIKVAESKVTGEITWLN</sequence>
<keyword evidence="2" id="KW-1185">Reference proteome</keyword>
<reference evidence="1" key="1">
    <citation type="submission" date="2015-10" db="EMBL/GenBank/DDBJ databases">
        <title>Description of Candidatus Tenderia electrophaga gen. nov, sp. nov., an Uncultivated Electroautotroph from a Biocathode Enrichment.</title>
        <authorList>
            <person name="Eddie B.J."/>
            <person name="Malanoski A.P."/>
            <person name="Wang Z."/>
            <person name="Hall R.J."/>
            <person name="Oh S.D."/>
            <person name="Heiner C."/>
            <person name="Lin B."/>
            <person name="Strycharz-Glaven S.M."/>
        </authorList>
    </citation>
    <scope>NUCLEOTIDE SEQUENCE [LARGE SCALE GENOMIC DNA]</scope>
    <source>
        <strain evidence="1">NRL1</strain>
        <plasmid evidence="1">unnamed</plasmid>
    </source>
</reference>
<evidence type="ECO:0000313" key="1">
    <source>
        <dbReference type="EMBL" id="ALP54970.1"/>
    </source>
</evidence>
<name>A0A0S2TIJ1_9GAMM</name>
<evidence type="ECO:0000313" key="2">
    <source>
        <dbReference type="Proteomes" id="UP000055136"/>
    </source>
</evidence>